<evidence type="ECO:0000313" key="1">
    <source>
        <dbReference type="EMBL" id="QHS84275.1"/>
    </source>
</evidence>
<dbReference type="EMBL" id="MN738777">
    <property type="protein sequence ID" value="QHS84275.1"/>
    <property type="molecule type" value="Genomic_DNA"/>
</dbReference>
<name>A0A6C0AYJ0_9ZZZZ</name>
<proteinExistence type="predicted"/>
<accession>A0A6C0AYJ0</accession>
<dbReference type="AlphaFoldDB" id="A0A6C0AYJ0"/>
<reference evidence="1" key="1">
    <citation type="journal article" date="2020" name="Nature">
        <title>Giant virus diversity and host interactions through global metagenomics.</title>
        <authorList>
            <person name="Schulz F."/>
            <person name="Roux S."/>
            <person name="Paez-Espino D."/>
            <person name="Jungbluth S."/>
            <person name="Walsh D.A."/>
            <person name="Denef V.J."/>
            <person name="McMahon K.D."/>
            <person name="Konstantinidis K.T."/>
            <person name="Eloe-Fadrosh E.A."/>
            <person name="Kyrpides N.C."/>
            <person name="Woyke T."/>
        </authorList>
    </citation>
    <scope>NUCLEOTIDE SEQUENCE</scope>
    <source>
        <strain evidence="1">GVMAG-S-ERX555965-48</strain>
    </source>
</reference>
<sequence>MEKEIEDVDKYYKKKSYYNNLKKKQIIKIRKDNTLNKQEKMEKAKKLRLPCLFCKKMYGTIFEKKENHLIYRCGGEAGGCGNIVKIKLYAHTSGENIKKLFYDEINELKEKIIKLKCSLLFNYVNKEVAIERFEKFNKELSINSEIYLHTLRKYNNHVSNINFIDDELEEMVKEHQTNVLKIKDYFEKYKTDPTQAYLTDIATIYKTIIKPLDDNIRNKKYKNMEVIIEEENGRYISKLKYNTHNPADIEEFYDLEEEKVVKKSEPIVNTQLADELVELINKVQVKDNLIYYDNKIILNKRNYEENKEKLENMDELDNDIAKSKNYIIETIYESEDKGELVAIDPDTGISYKITS</sequence>
<organism evidence="1">
    <name type="scientific">viral metagenome</name>
    <dbReference type="NCBI Taxonomy" id="1070528"/>
    <lineage>
        <taxon>unclassified sequences</taxon>
        <taxon>metagenomes</taxon>
        <taxon>organismal metagenomes</taxon>
    </lineage>
</organism>
<protein>
    <submittedName>
        <fullName evidence="1">Uncharacterized protein</fullName>
    </submittedName>
</protein>